<gene>
    <name evidence="3" type="ORF">BOVATA_050230</name>
</gene>
<dbReference type="RefSeq" id="XP_028869773.1">
    <property type="nucleotide sequence ID" value="XM_029013940.1"/>
</dbReference>
<evidence type="ECO:0008006" key="5">
    <source>
        <dbReference type="Google" id="ProtNLM"/>
    </source>
</evidence>
<name>A0A2H6KKL4_9APIC</name>
<dbReference type="GeneID" id="39877300"/>
<evidence type="ECO:0000313" key="4">
    <source>
        <dbReference type="Proteomes" id="UP000236319"/>
    </source>
</evidence>
<evidence type="ECO:0000256" key="2">
    <source>
        <dbReference type="SAM" id="Phobius"/>
    </source>
</evidence>
<reference evidence="3 4" key="1">
    <citation type="journal article" date="2017" name="BMC Genomics">
        <title>Whole-genome assembly of Babesia ovata and comparative genomics between closely related pathogens.</title>
        <authorList>
            <person name="Yamagishi J."/>
            <person name="Asada M."/>
            <person name="Hakimi H."/>
            <person name="Tanaka T.Q."/>
            <person name="Sugimoto C."/>
            <person name="Kawazu S."/>
        </authorList>
    </citation>
    <scope>NUCLEOTIDE SEQUENCE [LARGE SCALE GENOMIC DNA]</scope>
    <source>
        <strain evidence="3 4">Miyake</strain>
    </source>
</reference>
<dbReference type="EMBL" id="BDSA01000074">
    <property type="protein sequence ID" value="GBE63530.1"/>
    <property type="molecule type" value="Genomic_DNA"/>
</dbReference>
<protein>
    <recommendedName>
        <fullName evidence="5">C3H1-type domain-containing protein</fullName>
    </recommendedName>
</protein>
<evidence type="ECO:0000256" key="1">
    <source>
        <dbReference type="SAM" id="Coils"/>
    </source>
</evidence>
<keyword evidence="2" id="KW-1133">Transmembrane helix</keyword>
<comment type="caution">
    <text evidence="3">The sequence shown here is derived from an EMBL/GenBank/DDBJ whole genome shotgun (WGS) entry which is preliminary data.</text>
</comment>
<organism evidence="3 4">
    <name type="scientific">Babesia ovata</name>
    <dbReference type="NCBI Taxonomy" id="189622"/>
    <lineage>
        <taxon>Eukaryota</taxon>
        <taxon>Sar</taxon>
        <taxon>Alveolata</taxon>
        <taxon>Apicomplexa</taxon>
        <taxon>Aconoidasida</taxon>
        <taxon>Piroplasmida</taxon>
        <taxon>Babesiidae</taxon>
        <taxon>Babesia</taxon>
    </lineage>
</organism>
<sequence>MSFLHGVLQTVKDDESVKTYDKDDLKITKVISDLHNSVGKGRQAFQAAVHKVGNKTGEVTAELGKYYEKISLLDNQPLQVQLQEWSIVLGRIAADLINITNNNLTDLDSTLASQIAHEIKPIQKSVEVLLGAAREGELEKQVQTVDKTLERTKNEIKRDIKERFSKIDESVKDLGKIRGHCFKKICDKLKDAKIFMDNDFNREYANEVKGYFDMVKEAVNNVHTTLSKNKGDLGELVTQARANFVAIKNDVGTTDAALGDTIYGGWQYLRIHIQGLVGDLNGTDLMHRGPPKSGVLRDIVDGVLKYVKGFGEKTTQDDSFENTVDEWIKEILRENEYVGEKVKAYVENNKALRGEYKVEDAKSFSETAIVKIAKHIAGKLESENVIGEAVQEVQERIKAANRDADKIKGYIEAAQFVCSEFIGGVEEVIQNGRIGSVSFDQIAGEIEGQLGVSNSGLKKYDLQEAIKRIMMMLSTTASQVANELHRLVTKSELGTKLKQAIEKVAEISMQFNGVKDDGARPHDYGDNIQTVLDRVVQNIDPLGILLGKTLNTDGSIQGKFKEIEGDLKRLDNLKKGKEQEGSVEYYKDKAEENMRELKREIQSKLEAIEHDVNNANVDLHNAIKALLETLEESQEACLTSVTSAFATLTAEVRALFAQGHKADLAALKKLVEEQKGEIEKIIEKDKSNGVKGLLKRVYGGEFPSSEVPPPATPQPDTLLTKLNEALSQKADGQKVRDLANKFEDYIDGILQYAEYQVSSPSEDPRKRNPTDQSERVRALKGALDTLLTYLRNNSTRDFCFDHISTSYLDALNASLHKLSPAHFHGFHNPLLLDALRSGMDKFTEQLSHAYVNTYSGRIPTEKWVIDKVNSDKTPPEQVLSTEGRNCAKVCLTILEGLRSDLWKLRIECDQSKSPNGTQINRYKHTSFGKWFHERGYTVNSTEGKQTGELQDKKEMNGEKIKSDLLEKKIENADKVESLKQWKDEQNKNSKSKQTNGDITLIDIVDFLRDFSRTCYRFGHYYIPSSPKSPSNIYNMLCWLAGLKYNHMFDRIDEHFKELFDKPDAEKDKAYKNIDHTELSLDATSPVTPTATSKITPKDLTDTLGQVCLFSRNVLIAFLGNGHAEGRYAVDFSCNSDNLLYPTNASACFDMLVDILNRVFCQLRFLCSQCQNGPTLGGWADCWYGRGVGGSAWLCNDRQCPNQQGDPMATQNSNQKHTQKCDQNCNQSVKCGLKSPLQSFLEDGLPGFLPHSITSPGCKLTCSLSNHRGIPCKTPMGFNDISQVASHTKRASHLKDALSYFCGPGSNFKKLCSYLSCLLRRPPQTLDDMLAFYYQFLKHWDNRNVRQHKSVAFDDAVKKANFGDTNTQLNIASIQSSSAHSEKHSKGDLFSLTDCNHQTNWGLPCGKYLHPLTLDIRSIFSENRAGNYLSWVVYCTETFVCLLYDLYASCKKCETPGSRCCDKSCIKTCTVKYTNDQGDAVIPKAGTNHDAECHSIVKCPDTHPTLYKYGFTFTSPDGLSGEGNGGKYKRTCKDFCEALKKVLDKDSVLIQLINDIDEFIWKIREKFSITLVALWSLSLLYLLHIAVVRLDVLRIRSHLRSPSSHRIAAQSLLAAARVRALANVKYFSP</sequence>
<feature type="transmembrane region" description="Helical" evidence="2">
    <location>
        <begin position="1566"/>
        <end position="1589"/>
    </location>
</feature>
<dbReference type="OrthoDB" id="295473at2759"/>
<keyword evidence="2" id="KW-0812">Transmembrane</keyword>
<dbReference type="Proteomes" id="UP000236319">
    <property type="component" value="Unassembled WGS sequence"/>
</dbReference>
<keyword evidence="2" id="KW-0472">Membrane</keyword>
<dbReference type="VEuPathDB" id="PiroplasmaDB:BOVATA_050230"/>
<proteinExistence type="predicted"/>
<keyword evidence="1" id="KW-0175">Coiled coil</keyword>
<evidence type="ECO:0000313" key="3">
    <source>
        <dbReference type="EMBL" id="GBE63530.1"/>
    </source>
</evidence>
<accession>A0A2H6KKL4</accession>
<keyword evidence="4" id="KW-1185">Reference proteome</keyword>
<feature type="coiled-coil region" evidence="1">
    <location>
        <begin position="560"/>
        <end position="684"/>
    </location>
</feature>